<dbReference type="InterPro" id="IPR008979">
    <property type="entry name" value="Galactose-bd-like_sf"/>
</dbReference>
<gene>
    <name evidence="2" type="ORF">OS493_038426</name>
</gene>
<reference evidence="2" key="1">
    <citation type="submission" date="2023-01" db="EMBL/GenBank/DDBJ databases">
        <title>Genome assembly of the deep-sea coral Lophelia pertusa.</title>
        <authorList>
            <person name="Herrera S."/>
            <person name="Cordes E."/>
        </authorList>
    </citation>
    <scope>NUCLEOTIDE SEQUENCE</scope>
    <source>
        <strain evidence="2">USNM1676648</strain>
        <tissue evidence="2">Polyp</tissue>
    </source>
</reference>
<keyword evidence="3" id="KW-1185">Reference proteome</keyword>
<sequence length="129" mass="14788">MEIVTVWVQNGTESDFDSVPGIPAIDVIQFHIRACMIDLGRLYRICAVATQGNPSGRYDHLKEYKVRWSKDNVTCEESPEVLKGNINWHDVKKNHIPVIYARYFPEPSAVDMVRIVVYKNGGLRRTLAR</sequence>
<dbReference type="SUPFAM" id="SSF49785">
    <property type="entry name" value="Galactose-binding domain-like"/>
    <property type="match status" value="1"/>
</dbReference>
<protein>
    <recommendedName>
        <fullName evidence="1">F5/8 type C domain-containing protein</fullName>
    </recommendedName>
</protein>
<name>A0A9W9ZIC0_9CNID</name>
<dbReference type="Proteomes" id="UP001163046">
    <property type="component" value="Unassembled WGS sequence"/>
</dbReference>
<accession>A0A9W9ZIC0</accession>
<dbReference type="Pfam" id="PF00754">
    <property type="entry name" value="F5_F8_type_C"/>
    <property type="match status" value="1"/>
</dbReference>
<feature type="domain" description="F5/8 type C" evidence="1">
    <location>
        <begin position="36"/>
        <end position="104"/>
    </location>
</feature>
<comment type="caution">
    <text evidence="2">The sequence shown here is derived from an EMBL/GenBank/DDBJ whole genome shotgun (WGS) entry which is preliminary data.</text>
</comment>
<dbReference type="AlphaFoldDB" id="A0A9W9ZIC0"/>
<feature type="non-terminal residue" evidence="2">
    <location>
        <position position="129"/>
    </location>
</feature>
<dbReference type="Gene3D" id="2.60.120.260">
    <property type="entry name" value="Galactose-binding domain-like"/>
    <property type="match status" value="1"/>
</dbReference>
<dbReference type="OrthoDB" id="5985676at2759"/>
<evidence type="ECO:0000313" key="2">
    <source>
        <dbReference type="EMBL" id="KAJ7381895.1"/>
    </source>
</evidence>
<evidence type="ECO:0000313" key="3">
    <source>
        <dbReference type="Proteomes" id="UP001163046"/>
    </source>
</evidence>
<organism evidence="2 3">
    <name type="scientific">Desmophyllum pertusum</name>
    <dbReference type="NCBI Taxonomy" id="174260"/>
    <lineage>
        <taxon>Eukaryota</taxon>
        <taxon>Metazoa</taxon>
        <taxon>Cnidaria</taxon>
        <taxon>Anthozoa</taxon>
        <taxon>Hexacorallia</taxon>
        <taxon>Scleractinia</taxon>
        <taxon>Caryophylliina</taxon>
        <taxon>Caryophylliidae</taxon>
        <taxon>Desmophyllum</taxon>
    </lineage>
</organism>
<proteinExistence type="predicted"/>
<dbReference type="EMBL" id="MU825969">
    <property type="protein sequence ID" value="KAJ7381895.1"/>
    <property type="molecule type" value="Genomic_DNA"/>
</dbReference>
<dbReference type="InterPro" id="IPR000421">
    <property type="entry name" value="FA58C"/>
</dbReference>
<evidence type="ECO:0000259" key="1">
    <source>
        <dbReference type="Pfam" id="PF00754"/>
    </source>
</evidence>